<dbReference type="EMBL" id="JBHRZT010000020">
    <property type="protein sequence ID" value="MFC3882921.1"/>
    <property type="molecule type" value="Genomic_DNA"/>
</dbReference>
<comment type="caution">
    <text evidence="1">The sequence shown here is derived from an EMBL/GenBank/DDBJ whole genome shotgun (WGS) entry which is preliminary data.</text>
</comment>
<protein>
    <submittedName>
        <fullName evidence="1">DUF4912 domain-containing protein</fullName>
    </submittedName>
</protein>
<reference evidence="2" key="1">
    <citation type="journal article" date="2019" name="Int. J. Syst. Evol. Microbiol.">
        <title>The Global Catalogue of Microorganisms (GCM) 10K type strain sequencing project: providing services to taxonomists for standard genome sequencing and annotation.</title>
        <authorList>
            <consortium name="The Broad Institute Genomics Platform"/>
            <consortium name="The Broad Institute Genome Sequencing Center for Infectious Disease"/>
            <person name="Wu L."/>
            <person name="Ma J."/>
        </authorList>
    </citation>
    <scope>NUCLEOTIDE SEQUENCE [LARGE SCALE GENOMIC DNA]</scope>
    <source>
        <strain evidence="2">CCUG 61889</strain>
    </source>
</reference>
<sequence>MTLEKLDIDLCKAIRWNDSCLYVHWNISSLSRQLFEECFLCKWKEMTQYVIVYDVTNIMFNGHNAHKWRRYGIKQEEQHMFLYLPVNKSYIVDIAVQLKTSYYTILRSNLVHLSHNEINEEDCIDQIFSEWQLNRPAPPEWSQIFSAYSCYEKT</sequence>
<keyword evidence="2" id="KW-1185">Reference proteome</keyword>
<proteinExistence type="predicted"/>
<accession>A0ABV8B151</accession>
<dbReference type="RefSeq" id="WP_377912826.1">
    <property type="nucleotide sequence ID" value="NZ_JBHRZT010000020.1"/>
</dbReference>
<dbReference type="Proteomes" id="UP001595752">
    <property type="component" value="Unassembled WGS sequence"/>
</dbReference>
<evidence type="ECO:0000313" key="1">
    <source>
        <dbReference type="EMBL" id="MFC3882921.1"/>
    </source>
</evidence>
<gene>
    <name evidence="1" type="ORF">ACFOU2_05125</name>
</gene>
<evidence type="ECO:0000313" key="2">
    <source>
        <dbReference type="Proteomes" id="UP001595752"/>
    </source>
</evidence>
<organism evidence="1 2">
    <name type="scientific">Bacillus songklensis</name>
    <dbReference type="NCBI Taxonomy" id="1069116"/>
    <lineage>
        <taxon>Bacteria</taxon>
        <taxon>Bacillati</taxon>
        <taxon>Bacillota</taxon>
        <taxon>Bacilli</taxon>
        <taxon>Bacillales</taxon>
        <taxon>Bacillaceae</taxon>
        <taxon>Bacillus</taxon>
    </lineage>
</organism>
<name>A0ABV8B151_9BACI</name>
<dbReference type="InterPro" id="IPR032585">
    <property type="entry name" value="DUF4912"/>
</dbReference>
<dbReference type="Pfam" id="PF16258">
    <property type="entry name" value="DUF4912"/>
    <property type="match status" value="1"/>
</dbReference>